<keyword evidence="1 2" id="KW-0238">DNA-binding</keyword>
<dbReference type="InterPro" id="IPR050109">
    <property type="entry name" value="HTH-type_TetR-like_transc_reg"/>
</dbReference>
<dbReference type="OrthoDB" id="3869819at2"/>
<dbReference type="Pfam" id="PF00440">
    <property type="entry name" value="TetR_N"/>
    <property type="match status" value="1"/>
</dbReference>
<evidence type="ECO:0000256" key="2">
    <source>
        <dbReference type="PROSITE-ProRule" id="PRU00335"/>
    </source>
</evidence>
<dbReference type="EMBL" id="FNQB01000003">
    <property type="protein sequence ID" value="SDZ49888.1"/>
    <property type="molecule type" value="Genomic_DNA"/>
</dbReference>
<dbReference type="Gene3D" id="1.10.357.10">
    <property type="entry name" value="Tetracycline Repressor, domain 2"/>
    <property type="match status" value="1"/>
</dbReference>
<feature type="domain" description="HTH tetR-type" evidence="3">
    <location>
        <begin position="9"/>
        <end position="67"/>
    </location>
</feature>
<dbReference type="AlphaFoldDB" id="A0A1H3TJ33"/>
<dbReference type="InterPro" id="IPR009057">
    <property type="entry name" value="Homeodomain-like_sf"/>
</dbReference>
<dbReference type="PANTHER" id="PTHR30055">
    <property type="entry name" value="HTH-TYPE TRANSCRIPTIONAL REGULATOR RUTR"/>
    <property type="match status" value="1"/>
</dbReference>
<dbReference type="SUPFAM" id="SSF46689">
    <property type="entry name" value="Homeodomain-like"/>
    <property type="match status" value="1"/>
</dbReference>
<gene>
    <name evidence="4" type="ORF">SAMN05421684_5807</name>
</gene>
<dbReference type="PROSITE" id="PS50977">
    <property type="entry name" value="HTH_TETR_2"/>
    <property type="match status" value="1"/>
</dbReference>
<organism evidence="4 5">
    <name type="scientific">Asanoa ishikariensis</name>
    <dbReference type="NCBI Taxonomy" id="137265"/>
    <lineage>
        <taxon>Bacteria</taxon>
        <taxon>Bacillati</taxon>
        <taxon>Actinomycetota</taxon>
        <taxon>Actinomycetes</taxon>
        <taxon>Micromonosporales</taxon>
        <taxon>Micromonosporaceae</taxon>
        <taxon>Asanoa</taxon>
    </lineage>
</organism>
<name>A0A1H3TJ33_9ACTN</name>
<dbReference type="PANTHER" id="PTHR30055:SF209">
    <property type="entry name" value="POSSIBLE TRANSCRIPTIONAL REGULATORY PROTEIN (PROBABLY TETR-FAMILY)"/>
    <property type="match status" value="1"/>
</dbReference>
<sequence length="194" mass="20836">MTNYRSDAQRRRLSILDAAVELLNAPTDPSLETIAAAAGVTRQTVYAHFPSREVLLAAALDRVTGAAMAELDAVDLDAGPATDALLRLLDASARVAAQHRLLFRRATAVPVTAARDQERHEPVAARLNRVIARGQRSGEFDDRLPADWLATLTIRIGHAAAEEADAGRMSRAEADAALRISLLRLLGASSPDEQ</sequence>
<keyword evidence="5" id="KW-1185">Reference proteome</keyword>
<evidence type="ECO:0000313" key="5">
    <source>
        <dbReference type="Proteomes" id="UP000199632"/>
    </source>
</evidence>
<dbReference type="STRING" id="137265.SAMN05421684_5807"/>
<evidence type="ECO:0000313" key="4">
    <source>
        <dbReference type="EMBL" id="SDZ49888.1"/>
    </source>
</evidence>
<dbReference type="GO" id="GO:0000976">
    <property type="term" value="F:transcription cis-regulatory region binding"/>
    <property type="evidence" value="ECO:0007669"/>
    <property type="project" value="TreeGrafter"/>
</dbReference>
<feature type="DNA-binding region" description="H-T-H motif" evidence="2">
    <location>
        <begin position="30"/>
        <end position="49"/>
    </location>
</feature>
<dbReference type="InterPro" id="IPR001647">
    <property type="entry name" value="HTH_TetR"/>
</dbReference>
<evidence type="ECO:0000259" key="3">
    <source>
        <dbReference type="PROSITE" id="PS50977"/>
    </source>
</evidence>
<dbReference type="InterPro" id="IPR036271">
    <property type="entry name" value="Tet_transcr_reg_TetR-rel_C_sf"/>
</dbReference>
<protein>
    <submittedName>
        <fullName evidence="4">Transcriptional regulator, TetR family</fullName>
    </submittedName>
</protein>
<accession>A0A1H3TJ33</accession>
<dbReference type="Proteomes" id="UP000199632">
    <property type="component" value="Unassembled WGS sequence"/>
</dbReference>
<dbReference type="RefSeq" id="WP_090799613.1">
    <property type="nucleotide sequence ID" value="NZ_BOND01000001.1"/>
</dbReference>
<evidence type="ECO:0000256" key="1">
    <source>
        <dbReference type="ARBA" id="ARBA00023125"/>
    </source>
</evidence>
<dbReference type="GO" id="GO:0003700">
    <property type="term" value="F:DNA-binding transcription factor activity"/>
    <property type="evidence" value="ECO:0007669"/>
    <property type="project" value="TreeGrafter"/>
</dbReference>
<proteinExistence type="predicted"/>
<dbReference type="SUPFAM" id="SSF48498">
    <property type="entry name" value="Tetracyclin repressor-like, C-terminal domain"/>
    <property type="match status" value="1"/>
</dbReference>
<reference evidence="5" key="1">
    <citation type="submission" date="2016-10" db="EMBL/GenBank/DDBJ databases">
        <authorList>
            <person name="Varghese N."/>
            <person name="Submissions S."/>
        </authorList>
    </citation>
    <scope>NUCLEOTIDE SEQUENCE [LARGE SCALE GENOMIC DNA]</scope>
    <source>
        <strain evidence="5">DSM 44718</strain>
    </source>
</reference>